<organism evidence="1">
    <name type="scientific">Manihot esculenta</name>
    <name type="common">Cassava</name>
    <name type="synonym">Jatropha manihot</name>
    <dbReference type="NCBI Taxonomy" id="3983"/>
    <lineage>
        <taxon>Eukaryota</taxon>
        <taxon>Viridiplantae</taxon>
        <taxon>Streptophyta</taxon>
        <taxon>Embryophyta</taxon>
        <taxon>Tracheophyta</taxon>
        <taxon>Spermatophyta</taxon>
        <taxon>Magnoliopsida</taxon>
        <taxon>eudicotyledons</taxon>
        <taxon>Gunneridae</taxon>
        <taxon>Pentapetalae</taxon>
        <taxon>rosids</taxon>
        <taxon>fabids</taxon>
        <taxon>Malpighiales</taxon>
        <taxon>Euphorbiaceae</taxon>
        <taxon>Crotonoideae</taxon>
        <taxon>Manihoteae</taxon>
        <taxon>Manihot</taxon>
    </lineage>
</organism>
<dbReference type="AlphaFoldDB" id="A0A199UBF0"/>
<accession>A0A199UBF0</accession>
<evidence type="ECO:0000313" key="1">
    <source>
        <dbReference type="EMBL" id="OAY21967.1"/>
    </source>
</evidence>
<gene>
    <name evidence="1" type="ORF">MANES_S041300</name>
</gene>
<sequence>MHCLLSGSFGTVHHADWHGSEVAVKILMEQDFDTERIKEFLRCNHWDGASYSCWVGAVF</sequence>
<reference evidence="1" key="1">
    <citation type="submission" date="2016-02" db="EMBL/GenBank/DDBJ databases">
        <title>WGS assembly of Manihot esculenta.</title>
        <authorList>
            <person name="Bredeson J.V."/>
            <person name="Prochnik S.E."/>
            <person name="Lyons J.B."/>
            <person name="Schmutz J."/>
            <person name="Grimwood J."/>
            <person name="Vrebalov J."/>
            <person name="Bart R.S."/>
            <person name="Amuge T."/>
            <person name="Ferguson M.E."/>
            <person name="Green R."/>
            <person name="Putnam N."/>
            <person name="Stites J."/>
            <person name="Rounsley S."/>
            <person name="Rokhsar D.S."/>
        </authorList>
    </citation>
    <scope>NUCLEOTIDE SEQUENCE [LARGE SCALE GENOMIC DNA]</scope>
    <source>
        <tissue evidence="1">Leaf</tissue>
    </source>
</reference>
<protein>
    <recommendedName>
        <fullName evidence="2">Protein kinase domain-containing protein</fullName>
    </recommendedName>
</protein>
<dbReference type="EMBL" id="KV450564">
    <property type="protein sequence ID" value="OAY21967.1"/>
    <property type="molecule type" value="Genomic_DNA"/>
</dbReference>
<dbReference type="STRING" id="3983.A0A199UBF0"/>
<dbReference type="SUPFAM" id="SSF56112">
    <property type="entry name" value="Protein kinase-like (PK-like)"/>
    <property type="match status" value="1"/>
</dbReference>
<name>A0A199UBF0_MANES</name>
<dbReference type="Gene3D" id="3.30.200.20">
    <property type="entry name" value="Phosphorylase Kinase, domain 1"/>
    <property type="match status" value="1"/>
</dbReference>
<proteinExistence type="predicted"/>
<dbReference type="InterPro" id="IPR011009">
    <property type="entry name" value="Kinase-like_dom_sf"/>
</dbReference>
<evidence type="ECO:0008006" key="2">
    <source>
        <dbReference type="Google" id="ProtNLM"/>
    </source>
</evidence>